<keyword evidence="1" id="KW-0472">Membrane</keyword>
<dbReference type="EMBL" id="SHKI01000004">
    <property type="protein sequence ID" value="RZT66111.1"/>
    <property type="molecule type" value="Genomic_DNA"/>
</dbReference>
<feature type="transmembrane region" description="Helical" evidence="1">
    <location>
        <begin position="36"/>
        <end position="60"/>
    </location>
</feature>
<dbReference type="RefSeq" id="WP_130453730.1">
    <property type="nucleotide sequence ID" value="NZ_QYAG01000001.1"/>
</dbReference>
<organism evidence="2 3">
    <name type="scientific">Leucobacter luti</name>
    <dbReference type="NCBI Taxonomy" id="340320"/>
    <lineage>
        <taxon>Bacteria</taxon>
        <taxon>Bacillati</taxon>
        <taxon>Actinomycetota</taxon>
        <taxon>Actinomycetes</taxon>
        <taxon>Micrococcales</taxon>
        <taxon>Microbacteriaceae</taxon>
        <taxon>Leucobacter</taxon>
    </lineage>
</organism>
<proteinExistence type="predicted"/>
<accession>A0A4Q7TY22</accession>
<name>A0A4Q7TY22_9MICO</name>
<evidence type="ECO:0000256" key="1">
    <source>
        <dbReference type="SAM" id="Phobius"/>
    </source>
</evidence>
<keyword evidence="1" id="KW-1133">Transmembrane helix</keyword>
<sequence>MSRHTERRQRILRTAGIIGAFVVIAVIIWIDIATGIWQQVVILSGLAAGLVTFLLTVLVVDRAVARATERRWAPVTRLALTEFLHGLADEDRSEIARGRVIARALPVPGPEATPAELRELRELVVTERSRLTESLSRWVEFLSSSGDNETALRHVAGIALALDRIRDAALEQEEHPTAAGHAALHTEVSASNARFAELTAELEQLLAADAAEARRSAAQTWPAAGHPPRAGS</sequence>
<evidence type="ECO:0000313" key="3">
    <source>
        <dbReference type="Proteomes" id="UP000291832"/>
    </source>
</evidence>
<comment type="caution">
    <text evidence="2">The sequence shown here is derived from an EMBL/GenBank/DDBJ whole genome shotgun (WGS) entry which is preliminary data.</text>
</comment>
<feature type="transmembrane region" description="Helical" evidence="1">
    <location>
        <begin position="12"/>
        <end position="30"/>
    </location>
</feature>
<keyword evidence="1" id="KW-0812">Transmembrane</keyword>
<reference evidence="2 3" key="1">
    <citation type="journal article" date="2015" name="Stand. Genomic Sci.">
        <title>Genomic Encyclopedia of Bacterial and Archaeal Type Strains, Phase III: the genomes of soil and plant-associated and newly described type strains.</title>
        <authorList>
            <person name="Whitman W.B."/>
            <person name="Woyke T."/>
            <person name="Klenk H.P."/>
            <person name="Zhou Y."/>
            <person name="Lilburn T.G."/>
            <person name="Beck B.J."/>
            <person name="De Vos P."/>
            <person name="Vandamme P."/>
            <person name="Eisen J.A."/>
            <person name="Garrity G."/>
            <person name="Hugenholtz P."/>
            <person name="Kyrpides N.C."/>
        </authorList>
    </citation>
    <scope>NUCLEOTIDE SEQUENCE [LARGE SCALE GENOMIC DNA]</scope>
    <source>
        <strain evidence="2 3">RF6</strain>
    </source>
</reference>
<evidence type="ECO:0000313" key="2">
    <source>
        <dbReference type="EMBL" id="RZT66111.1"/>
    </source>
</evidence>
<dbReference type="AlphaFoldDB" id="A0A4Q7TY22"/>
<protein>
    <submittedName>
        <fullName evidence="2">Uncharacterized protein</fullName>
    </submittedName>
</protein>
<dbReference type="OrthoDB" id="4990273at2"/>
<keyword evidence="3" id="KW-1185">Reference proteome</keyword>
<dbReference type="Proteomes" id="UP000291832">
    <property type="component" value="Unassembled WGS sequence"/>
</dbReference>
<gene>
    <name evidence="2" type="ORF">EV139_1537</name>
</gene>